<evidence type="ECO:0000313" key="3">
    <source>
        <dbReference type="Proteomes" id="UP000289482"/>
    </source>
</evidence>
<evidence type="ECO:0000256" key="1">
    <source>
        <dbReference type="SAM" id="SignalP"/>
    </source>
</evidence>
<organism evidence="2 3">
    <name type="scientific">Streptomyces sioyaensis</name>
    <dbReference type="NCBI Taxonomy" id="67364"/>
    <lineage>
        <taxon>Bacteria</taxon>
        <taxon>Bacillati</taxon>
        <taxon>Actinomycetota</taxon>
        <taxon>Actinomycetes</taxon>
        <taxon>Kitasatosporales</taxon>
        <taxon>Streptomycetaceae</taxon>
        <taxon>Streptomyces</taxon>
    </lineage>
</organism>
<accession>A0A4Q1QNL5</accession>
<keyword evidence="3" id="KW-1185">Reference proteome</keyword>
<gene>
    <name evidence="2" type="ORF">EST54_27350</name>
</gene>
<feature type="chain" id="PRO_5020461672" description="Secreted protein" evidence="1">
    <location>
        <begin position="30"/>
        <end position="144"/>
    </location>
</feature>
<name>A0A4Q1QNL5_9ACTN</name>
<dbReference type="RefSeq" id="WP_129250395.1">
    <property type="nucleotide sequence ID" value="NZ_JABZEL010000009.1"/>
</dbReference>
<dbReference type="AlphaFoldDB" id="A0A4Q1QNL5"/>
<feature type="signal peptide" evidence="1">
    <location>
        <begin position="1"/>
        <end position="29"/>
    </location>
</feature>
<dbReference type="GeneID" id="95781624"/>
<comment type="caution">
    <text evidence="2">The sequence shown here is derived from an EMBL/GenBank/DDBJ whole genome shotgun (WGS) entry which is preliminary data.</text>
</comment>
<reference evidence="2 3" key="1">
    <citation type="submission" date="2019-01" db="EMBL/GenBank/DDBJ databases">
        <title>Draft genome sequences of the type strain Streptomyces sioyaensis DSM 40032 and its novel strain, TM32, a thermotolerant antibiotics-producing actinobacterium.</title>
        <authorList>
            <person name="Nakaew N."/>
            <person name="Lumyong S."/>
            <person name="Sloan W.T."/>
            <person name="Sungthong R."/>
        </authorList>
    </citation>
    <scope>NUCLEOTIDE SEQUENCE [LARGE SCALE GENOMIC DNA]</scope>
    <source>
        <strain evidence="2 3">DSM 40032</strain>
    </source>
</reference>
<protein>
    <recommendedName>
        <fullName evidence="4">Secreted protein</fullName>
    </recommendedName>
</protein>
<proteinExistence type="predicted"/>
<sequence length="144" mass="14689">MKIRRIAAAMGVLVAGAASVLTTSVPAQADVAKPPSSATCTNIYSDPGEPGVACFDPNGDKVYIGDSHSDGLRAVAQITSHDFGGGLRECHDANGAGNGFRVCDFDFPEDKMVNIVAVGRSSACGPVQGCDNKKAGFPISVSTS</sequence>
<evidence type="ECO:0008006" key="4">
    <source>
        <dbReference type="Google" id="ProtNLM"/>
    </source>
</evidence>
<evidence type="ECO:0000313" key="2">
    <source>
        <dbReference type="EMBL" id="RXS60764.1"/>
    </source>
</evidence>
<keyword evidence="1" id="KW-0732">Signal</keyword>
<dbReference type="EMBL" id="SDIF01000111">
    <property type="protein sequence ID" value="RXS60764.1"/>
    <property type="molecule type" value="Genomic_DNA"/>
</dbReference>
<dbReference type="Proteomes" id="UP000289482">
    <property type="component" value="Unassembled WGS sequence"/>
</dbReference>